<accession>A0ABQ3E7X3</accession>
<evidence type="ECO:0000313" key="2">
    <source>
        <dbReference type="Proteomes" id="UP000637980"/>
    </source>
</evidence>
<organism evidence="1 2">
    <name type="scientific">Pseudovibrio japonicus</name>
    <dbReference type="NCBI Taxonomy" id="366534"/>
    <lineage>
        <taxon>Bacteria</taxon>
        <taxon>Pseudomonadati</taxon>
        <taxon>Pseudomonadota</taxon>
        <taxon>Alphaproteobacteria</taxon>
        <taxon>Hyphomicrobiales</taxon>
        <taxon>Stappiaceae</taxon>
        <taxon>Pseudovibrio</taxon>
    </lineage>
</organism>
<reference evidence="2" key="1">
    <citation type="journal article" date="2019" name="Int. J. Syst. Evol. Microbiol.">
        <title>The Global Catalogue of Microorganisms (GCM) 10K type strain sequencing project: providing services to taxonomists for standard genome sequencing and annotation.</title>
        <authorList>
            <consortium name="The Broad Institute Genomics Platform"/>
            <consortium name="The Broad Institute Genome Sequencing Center for Infectious Disease"/>
            <person name="Wu L."/>
            <person name="Ma J."/>
        </authorList>
    </citation>
    <scope>NUCLEOTIDE SEQUENCE [LARGE SCALE GENOMIC DNA]</scope>
    <source>
        <strain evidence="2">KCTC 12861</strain>
    </source>
</reference>
<dbReference type="EMBL" id="BMXE01000002">
    <property type="protein sequence ID" value="GHB27828.1"/>
    <property type="molecule type" value="Genomic_DNA"/>
</dbReference>
<name>A0ABQ3E7X3_9HYPH</name>
<keyword evidence="2" id="KW-1185">Reference proteome</keyword>
<gene>
    <name evidence="1" type="ORF">GCM10007094_15270</name>
</gene>
<dbReference type="Proteomes" id="UP000637980">
    <property type="component" value="Unassembled WGS sequence"/>
</dbReference>
<sequence length="61" mass="6359">MGLWAWLLNPVLGAGIVTVWVGPSYRHPALDAGSSEKLPAITPELLYVVVVACGTVLNSVG</sequence>
<comment type="caution">
    <text evidence="1">The sequence shown here is derived from an EMBL/GenBank/DDBJ whole genome shotgun (WGS) entry which is preliminary data.</text>
</comment>
<evidence type="ECO:0000313" key="1">
    <source>
        <dbReference type="EMBL" id="GHB27828.1"/>
    </source>
</evidence>
<protein>
    <submittedName>
        <fullName evidence="1">Uncharacterized protein</fullName>
    </submittedName>
</protein>
<proteinExistence type="predicted"/>